<evidence type="ECO:0000256" key="6">
    <source>
        <dbReference type="ARBA" id="ARBA00023012"/>
    </source>
</evidence>
<dbReference type="PANTHER" id="PTHR44936:SF9">
    <property type="entry name" value="SENSOR PROTEIN CREC"/>
    <property type="match status" value="1"/>
</dbReference>
<dbReference type="Proteomes" id="UP000470302">
    <property type="component" value="Unassembled WGS sequence"/>
</dbReference>
<proteinExistence type="predicted"/>
<dbReference type="SUPFAM" id="SSF55874">
    <property type="entry name" value="ATPase domain of HSP90 chaperone/DNA topoisomerase II/histidine kinase"/>
    <property type="match status" value="1"/>
</dbReference>
<dbReference type="InterPro" id="IPR036890">
    <property type="entry name" value="HATPase_C_sf"/>
</dbReference>
<organism evidence="8 9">
    <name type="scientific">Duganella vulcania</name>
    <dbReference type="NCBI Taxonomy" id="2692166"/>
    <lineage>
        <taxon>Bacteria</taxon>
        <taxon>Pseudomonadati</taxon>
        <taxon>Pseudomonadota</taxon>
        <taxon>Betaproteobacteria</taxon>
        <taxon>Burkholderiales</taxon>
        <taxon>Oxalobacteraceae</taxon>
        <taxon>Telluria group</taxon>
        <taxon>Duganella</taxon>
    </lineage>
</organism>
<dbReference type="PANTHER" id="PTHR44936">
    <property type="entry name" value="SENSOR PROTEIN CREC"/>
    <property type="match status" value="1"/>
</dbReference>
<dbReference type="RefSeq" id="WP_161100341.1">
    <property type="nucleotide sequence ID" value="NZ_WWCW01000265.1"/>
</dbReference>
<dbReference type="InterPro" id="IPR003661">
    <property type="entry name" value="HisK_dim/P_dom"/>
</dbReference>
<keyword evidence="3" id="KW-0597">Phosphoprotein</keyword>
<keyword evidence="5 8" id="KW-0418">Kinase</keyword>
<sequence>MDEEDAQHHEGSPELFMFLASTVHDMKNSIGVLNGTLENLLAAAPTTPEQPGYGQLAQMLYQTKRLNDNLIQLLALYKDVGKPGYPFDPAACRVSELVEQAAAQARILLQSRGITLDLDFPPDAIWTLDEDLIIGVLVHAINNAIRYTRDRLRLAVRVDGDYLELRVEDNGDGFPPSLLEAGASAMNSQRSAINFLNNSSGLGLYFSSEVAKMHKYRQRSGGIALENGGTLGGGCFVLRLP</sequence>
<dbReference type="AlphaFoldDB" id="A0A845GDY8"/>
<evidence type="ECO:0000313" key="9">
    <source>
        <dbReference type="Proteomes" id="UP000470302"/>
    </source>
</evidence>
<keyword evidence="6" id="KW-0902">Two-component regulatory system</keyword>
<dbReference type="EMBL" id="WWCW01000265">
    <property type="protein sequence ID" value="MYM91770.1"/>
    <property type="molecule type" value="Genomic_DNA"/>
</dbReference>
<dbReference type="EC" id="2.7.13.3" evidence="2"/>
<dbReference type="InterPro" id="IPR005467">
    <property type="entry name" value="His_kinase_dom"/>
</dbReference>
<keyword evidence="4" id="KW-0808">Transferase</keyword>
<evidence type="ECO:0000256" key="2">
    <source>
        <dbReference type="ARBA" id="ARBA00012438"/>
    </source>
</evidence>
<evidence type="ECO:0000256" key="3">
    <source>
        <dbReference type="ARBA" id="ARBA00022553"/>
    </source>
</evidence>
<dbReference type="GO" id="GO:0000155">
    <property type="term" value="F:phosphorelay sensor kinase activity"/>
    <property type="evidence" value="ECO:0007669"/>
    <property type="project" value="InterPro"/>
</dbReference>
<dbReference type="SMART" id="SM00387">
    <property type="entry name" value="HATPase_c"/>
    <property type="match status" value="1"/>
</dbReference>
<dbReference type="PROSITE" id="PS50109">
    <property type="entry name" value="HIS_KIN"/>
    <property type="match status" value="1"/>
</dbReference>
<comment type="catalytic activity">
    <reaction evidence="1">
        <text>ATP + protein L-histidine = ADP + protein N-phospho-L-histidine.</text>
        <dbReference type="EC" id="2.7.13.3"/>
    </reaction>
</comment>
<name>A0A845GDY8_9BURK</name>
<dbReference type="GO" id="GO:0005886">
    <property type="term" value="C:plasma membrane"/>
    <property type="evidence" value="ECO:0007669"/>
    <property type="project" value="UniProtKB-SubCell"/>
</dbReference>
<evidence type="ECO:0000313" key="8">
    <source>
        <dbReference type="EMBL" id="MYM91770.1"/>
    </source>
</evidence>
<evidence type="ECO:0000259" key="7">
    <source>
        <dbReference type="PROSITE" id="PS50109"/>
    </source>
</evidence>
<gene>
    <name evidence="8" type="ORF">GTP91_31915</name>
</gene>
<dbReference type="CDD" id="cd00082">
    <property type="entry name" value="HisKA"/>
    <property type="match status" value="1"/>
</dbReference>
<evidence type="ECO:0000256" key="4">
    <source>
        <dbReference type="ARBA" id="ARBA00022679"/>
    </source>
</evidence>
<reference evidence="8 9" key="1">
    <citation type="submission" date="2020-01" db="EMBL/GenBank/DDBJ databases">
        <title>Novel species isolated from a subtropical stream in China.</title>
        <authorList>
            <person name="Lu H."/>
        </authorList>
    </citation>
    <scope>NUCLEOTIDE SEQUENCE [LARGE SCALE GENOMIC DNA]</scope>
    <source>
        <strain evidence="8 9">FT82W</strain>
    </source>
</reference>
<comment type="caution">
    <text evidence="8">The sequence shown here is derived from an EMBL/GenBank/DDBJ whole genome shotgun (WGS) entry which is preliminary data.</text>
</comment>
<dbReference type="Pfam" id="PF02518">
    <property type="entry name" value="HATPase_c"/>
    <property type="match status" value="1"/>
</dbReference>
<protein>
    <recommendedName>
        <fullName evidence="2">histidine kinase</fullName>
        <ecNumber evidence="2">2.7.13.3</ecNumber>
    </recommendedName>
</protein>
<dbReference type="InterPro" id="IPR050980">
    <property type="entry name" value="2C_sensor_his_kinase"/>
</dbReference>
<dbReference type="Gene3D" id="3.30.565.10">
    <property type="entry name" value="Histidine kinase-like ATPase, C-terminal domain"/>
    <property type="match status" value="1"/>
</dbReference>
<feature type="domain" description="Histidine kinase" evidence="7">
    <location>
        <begin position="21"/>
        <end position="241"/>
    </location>
</feature>
<evidence type="ECO:0000256" key="5">
    <source>
        <dbReference type="ARBA" id="ARBA00022777"/>
    </source>
</evidence>
<dbReference type="InterPro" id="IPR003594">
    <property type="entry name" value="HATPase_dom"/>
</dbReference>
<accession>A0A845GDY8</accession>
<evidence type="ECO:0000256" key="1">
    <source>
        <dbReference type="ARBA" id="ARBA00000085"/>
    </source>
</evidence>